<name>A0A090SVH4_9VIBR</name>
<protein>
    <submittedName>
        <fullName evidence="1">Uncharacterized protein</fullName>
    </submittedName>
</protein>
<organism evidence="1 2">
    <name type="scientific">Vibrio maritimus</name>
    <dbReference type="NCBI Taxonomy" id="990268"/>
    <lineage>
        <taxon>Bacteria</taxon>
        <taxon>Pseudomonadati</taxon>
        <taxon>Pseudomonadota</taxon>
        <taxon>Gammaproteobacteria</taxon>
        <taxon>Vibrionales</taxon>
        <taxon>Vibrionaceae</taxon>
        <taxon>Vibrio</taxon>
    </lineage>
</organism>
<proteinExistence type="predicted"/>
<evidence type="ECO:0000313" key="2">
    <source>
        <dbReference type="Proteomes" id="UP000029224"/>
    </source>
</evidence>
<dbReference type="EMBL" id="BBMT01000001">
    <property type="protein sequence ID" value="GAL31691.1"/>
    <property type="molecule type" value="Genomic_DNA"/>
</dbReference>
<keyword evidence="2" id="KW-1185">Reference proteome</keyword>
<accession>A0A090SVH4</accession>
<comment type="caution">
    <text evidence="1">The sequence shown here is derived from an EMBL/GenBank/DDBJ whole genome shotgun (WGS) entry which is preliminary data.</text>
</comment>
<sequence length="207" mass="24091">MTTTRFGRSERNTKNEQAWQQDITTGLALYYLFHIPKQTHYHSWNQTFYYSSNPTDNNNWYQSGAVKNQVYRPTNMLGHDLGEPMTDTVSSMDWLTQDGTEAKLVGELFDTIDSGWFWLDSDESGLWSEKYQAIGRQFERGLVVYFAGESRADNEMWRDEEKWNKESQTILLPAQYQRVNWDGSLETKSNQVALRPYEGAVLIKAGE</sequence>
<reference evidence="1 2" key="1">
    <citation type="submission" date="2014-09" db="EMBL/GenBank/DDBJ databases">
        <title>Vibrio maritimus JCM 19240. (C210) whole genome shotgun sequence.</title>
        <authorList>
            <person name="Sawabe T."/>
            <person name="Meirelles P."/>
            <person name="Nakanishi M."/>
            <person name="Sayaka M."/>
            <person name="Hattori M."/>
            <person name="Ohkuma M."/>
        </authorList>
    </citation>
    <scope>NUCLEOTIDE SEQUENCE [LARGE SCALE GENOMIC DNA]</scope>
    <source>
        <strain evidence="1 2">JCM 19240</strain>
    </source>
</reference>
<evidence type="ECO:0000313" key="1">
    <source>
        <dbReference type="EMBL" id="GAL31691.1"/>
    </source>
</evidence>
<dbReference type="AlphaFoldDB" id="A0A090SVH4"/>
<gene>
    <name evidence="1" type="ORF">JCM19240_5122</name>
</gene>
<dbReference type="Proteomes" id="UP000029224">
    <property type="component" value="Unassembled WGS sequence"/>
</dbReference>
<reference evidence="1 2" key="2">
    <citation type="submission" date="2014-09" db="EMBL/GenBank/DDBJ databases">
        <authorList>
            <consortium name="NBRP consortium"/>
            <person name="Sawabe T."/>
            <person name="Meirelles P."/>
            <person name="Nakanishi M."/>
            <person name="Sayaka M."/>
            <person name="Hattori M."/>
            <person name="Ohkuma M."/>
        </authorList>
    </citation>
    <scope>NUCLEOTIDE SEQUENCE [LARGE SCALE GENOMIC DNA]</scope>
    <source>
        <strain evidence="1 2">JCM 19240</strain>
    </source>
</reference>